<evidence type="ECO:0000313" key="3">
    <source>
        <dbReference type="EMBL" id="MBF8177910.1"/>
    </source>
</evidence>
<dbReference type="InterPro" id="IPR058208">
    <property type="entry name" value="PACE"/>
</dbReference>
<gene>
    <name evidence="3" type="ORF">IXC47_09480</name>
</gene>
<feature type="transmembrane region" description="Helical" evidence="1">
    <location>
        <begin position="110"/>
        <end position="130"/>
    </location>
</feature>
<keyword evidence="1" id="KW-0812">Transmembrane</keyword>
<feature type="domain" description="Chlorhexidine efflux transporter" evidence="2">
    <location>
        <begin position="3"/>
        <end position="65"/>
    </location>
</feature>
<dbReference type="Pfam" id="PF05232">
    <property type="entry name" value="BTP"/>
    <property type="match status" value="2"/>
</dbReference>
<keyword evidence="1" id="KW-0472">Membrane</keyword>
<keyword evidence="1" id="KW-1133">Transmembrane helix</keyword>
<dbReference type="RefSeq" id="WP_195875553.1">
    <property type="nucleotide sequence ID" value="NZ_JADOEL010000006.1"/>
</dbReference>
<dbReference type="InterPro" id="IPR007896">
    <property type="entry name" value="BTP_bacteria"/>
</dbReference>
<accession>A0ABS0ESS9</accession>
<evidence type="ECO:0000259" key="2">
    <source>
        <dbReference type="Pfam" id="PF05232"/>
    </source>
</evidence>
<feature type="transmembrane region" description="Helical" evidence="1">
    <location>
        <begin position="37"/>
        <end position="55"/>
    </location>
</feature>
<name>A0ABS0ESS9_9BURK</name>
<feature type="transmembrane region" description="Helical" evidence="1">
    <location>
        <begin position="76"/>
        <end position="98"/>
    </location>
</feature>
<dbReference type="EMBL" id="JADOEL010000006">
    <property type="protein sequence ID" value="MBF8177910.1"/>
    <property type="molecule type" value="Genomic_DNA"/>
</dbReference>
<evidence type="ECO:0000313" key="4">
    <source>
        <dbReference type="Proteomes" id="UP000657372"/>
    </source>
</evidence>
<sequence>MNTLFRRIIHAVLFEFFALIILVPLMSYGFGMDMLHFGALAVMLALSAMASNMIYNHIYEAFEHRYGWRRTVRMRVCHTIGFEAFFMSIALPLTAWWLAISLWDALTLDLIFSAFFMLYAFCFNWVYDIIRYRLGQARSVSK</sequence>
<reference evidence="3 4" key="1">
    <citation type="submission" date="2020-11" db="EMBL/GenBank/DDBJ databases">
        <title>WGS of Herminiimonas contaminans strain Marseille-Q4544 isolated from planarians Schmidtea mediterranea.</title>
        <authorList>
            <person name="Kangale L."/>
        </authorList>
    </citation>
    <scope>NUCLEOTIDE SEQUENCE [LARGE SCALE GENOMIC DNA]</scope>
    <source>
        <strain evidence="3 4">Marseille-Q4544</strain>
    </source>
</reference>
<feature type="domain" description="Chlorhexidine efflux transporter" evidence="2">
    <location>
        <begin position="70"/>
        <end position="131"/>
    </location>
</feature>
<evidence type="ECO:0000256" key="1">
    <source>
        <dbReference type="SAM" id="Phobius"/>
    </source>
</evidence>
<dbReference type="NCBIfam" id="NF033664">
    <property type="entry name" value="PACE_transport"/>
    <property type="match status" value="1"/>
</dbReference>
<organism evidence="3 4">
    <name type="scientific">Herminiimonas contaminans</name>
    <dbReference type="NCBI Taxonomy" id="1111140"/>
    <lineage>
        <taxon>Bacteria</taxon>
        <taxon>Pseudomonadati</taxon>
        <taxon>Pseudomonadota</taxon>
        <taxon>Betaproteobacteria</taxon>
        <taxon>Burkholderiales</taxon>
        <taxon>Oxalobacteraceae</taxon>
        <taxon>Herminiimonas</taxon>
    </lineage>
</organism>
<protein>
    <submittedName>
        <fullName evidence="3">PACE efflux transporter</fullName>
    </submittedName>
</protein>
<feature type="transmembrane region" description="Helical" evidence="1">
    <location>
        <begin position="12"/>
        <end position="31"/>
    </location>
</feature>
<dbReference type="Proteomes" id="UP000657372">
    <property type="component" value="Unassembled WGS sequence"/>
</dbReference>
<keyword evidence="4" id="KW-1185">Reference proteome</keyword>
<comment type="caution">
    <text evidence="3">The sequence shown here is derived from an EMBL/GenBank/DDBJ whole genome shotgun (WGS) entry which is preliminary data.</text>
</comment>
<proteinExistence type="predicted"/>